<dbReference type="GO" id="GO:0004867">
    <property type="term" value="F:serine-type endopeptidase inhibitor activity"/>
    <property type="evidence" value="ECO:0007669"/>
    <property type="project" value="InterPro"/>
</dbReference>
<dbReference type="EMBL" id="MTYJ01000110">
    <property type="protein sequence ID" value="OQV14111.1"/>
    <property type="molecule type" value="Genomic_DNA"/>
</dbReference>
<gene>
    <name evidence="5" type="ORF">BV898_11686</name>
</gene>
<evidence type="ECO:0000256" key="2">
    <source>
        <dbReference type="RuleBase" id="RU000411"/>
    </source>
</evidence>
<dbReference type="PANTHER" id="PTHR11461:SF211">
    <property type="entry name" value="GH10112P-RELATED"/>
    <property type="match status" value="1"/>
</dbReference>
<dbReference type="InterPro" id="IPR042185">
    <property type="entry name" value="Serpin_sf_2"/>
</dbReference>
<evidence type="ECO:0000256" key="1">
    <source>
        <dbReference type="ARBA" id="ARBA00009500"/>
    </source>
</evidence>
<dbReference type="AlphaFoldDB" id="A0A1W0WFZ1"/>
<proteinExistence type="inferred from homology"/>
<feature type="compositionally biased region" description="Low complexity" evidence="3">
    <location>
        <begin position="788"/>
        <end position="806"/>
    </location>
</feature>
<dbReference type="CDD" id="cd00172">
    <property type="entry name" value="serpin"/>
    <property type="match status" value="2"/>
</dbReference>
<evidence type="ECO:0000313" key="5">
    <source>
        <dbReference type="EMBL" id="OQV14111.1"/>
    </source>
</evidence>
<dbReference type="InterPro" id="IPR023796">
    <property type="entry name" value="Serpin_dom"/>
</dbReference>
<dbReference type="InterPro" id="IPR042178">
    <property type="entry name" value="Serpin_sf_1"/>
</dbReference>
<dbReference type="OrthoDB" id="671595at2759"/>
<dbReference type="PROSITE" id="PS00284">
    <property type="entry name" value="SERPIN"/>
    <property type="match status" value="1"/>
</dbReference>
<comment type="similarity">
    <text evidence="1 2">Belongs to the serpin family.</text>
</comment>
<dbReference type="SMART" id="SM00093">
    <property type="entry name" value="SERPIN"/>
    <property type="match status" value="2"/>
</dbReference>
<evidence type="ECO:0000313" key="6">
    <source>
        <dbReference type="Proteomes" id="UP000192578"/>
    </source>
</evidence>
<name>A0A1W0WFZ1_HYPEX</name>
<comment type="caution">
    <text evidence="5">The sequence shown here is derived from an EMBL/GenBank/DDBJ whole genome shotgun (WGS) entry which is preliminary data.</text>
</comment>
<dbReference type="Pfam" id="PF00079">
    <property type="entry name" value="Serpin"/>
    <property type="match status" value="2"/>
</dbReference>
<dbReference type="PANTHER" id="PTHR11461">
    <property type="entry name" value="SERINE PROTEASE INHIBITOR, SERPIN"/>
    <property type="match status" value="1"/>
</dbReference>
<evidence type="ECO:0000256" key="3">
    <source>
        <dbReference type="SAM" id="MobiDB-lite"/>
    </source>
</evidence>
<dbReference type="GO" id="GO:0005615">
    <property type="term" value="C:extracellular space"/>
    <property type="evidence" value="ECO:0007669"/>
    <property type="project" value="InterPro"/>
</dbReference>
<evidence type="ECO:0000259" key="4">
    <source>
        <dbReference type="SMART" id="SM00093"/>
    </source>
</evidence>
<dbReference type="InterPro" id="IPR000215">
    <property type="entry name" value="Serpin_fam"/>
</dbReference>
<feature type="domain" description="Serpin" evidence="4">
    <location>
        <begin position="431"/>
        <end position="835"/>
    </location>
</feature>
<dbReference type="Gene3D" id="2.30.39.10">
    <property type="entry name" value="Alpha-1-antitrypsin, domain 1"/>
    <property type="match status" value="3"/>
</dbReference>
<feature type="region of interest" description="Disordered" evidence="3">
    <location>
        <begin position="765"/>
        <end position="806"/>
    </location>
</feature>
<protein>
    <submittedName>
        <fullName evidence="5">Heterochromatin-associated protein MENT</fullName>
    </submittedName>
</protein>
<reference evidence="6" key="1">
    <citation type="submission" date="2017-01" db="EMBL/GenBank/DDBJ databases">
        <title>Comparative genomics of anhydrobiosis in the tardigrade Hypsibius dujardini.</title>
        <authorList>
            <person name="Yoshida Y."/>
            <person name="Koutsovoulos G."/>
            <person name="Laetsch D."/>
            <person name="Stevens L."/>
            <person name="Kumar S."/>
            <person name="Horikawa D."/>
            <person name="Ishino K."/>
            <person name="Komine S."/>
            <person name="Tomita M."/>
            <person name="Blaxter M."/>
            <person name="Arakawa K."/>
        </authorList>
    </citation>
    <scope>NUCLEOTIDE SEQUENCE [LARGE SCALE GENOMIC DNA]</scope>
    <source>
        <strain evidence="6">Z151</strain>
    </source>
</reference>
<feature type="region of interest" description="Disordered" evidence="3">
    <location>
        <begin position="347"/>
        <end position="386"/>
    </location>
</feature>
<organism evidence="5 6">
    <name type="scientific">Hypsibius exemplaris</name>
    <name type="common">Freshwater tardigrade</name>
    <dbReference type="NCBI Taxonomy" id="2072580"/>
    <lineage>
        <taxon>Eukaryota</taxon>
        <taxon>Metazoa</taxon>
        <taxon>Ecdysozoa</taxon>
        <taxon>Tardigrada</taxon>
        <taxon>Eutardigrada</taxon>
        <taxon>Parachela</taxon>
        <taxon>Hypsibioidea</taxon>
        <taxon>Hypsibiidae</taxon>
        <taxon>Hypsibius</taxon>
    </lineage>
</organism>
<feature type="domain" description="Serpin" evidence="4">
    <location>
        <begin position="13"/>
        <end position="402"/>
    </location>
</feature>
<dbReference type="Gene3D" id="3.30.497.10">
    <property type="entry name" value="Antithrombin, subunit I, domain 2"/>
    <property type="match status" value="2"/>
</dbReference>
<dbReference type="SUPFAM" id="SSF56574">
    <property type="entry name" value="Serpins"/>
    <property type="match status" value="2"/>
</dbReference>
<feature type="compositionally biased region" description="Polar residues" evidence="3">
    <location>
        <begin position="348"/>
        <end position="367"/>
    </location>
</feature>
<feature type="compositionally biased region" description="Polar residues" evidence="3">
    <location>
        <begin position="766"/>
        <end position="776"/>
    </location>
</feature>
<keyword evidence="6" id="KW-1185">Reference proteome</keyword>
<accession>A0A1W0WFZ1</accession>
<dbReference type="InterPro" id="IPR023795">
    <property type="entry name" value="Serpin_CS"/>
</dbReference>
<dbReference type="InterPro" id="IPR036186">
    <property type="entry name" value="Serpin_sf"/>
</dbReference>
<sequence length="835" mass="94796">MEYLRKPLTMMTMRLFHAAKESYPEDNVIICPFTVTSVVTMLYYAAEDSPAGRQMEHILKFADLMDGRADKRAVLMAFRDATRTLTKISSKAVESDSHSLAREFHMAVNNRVFIKRNTLLNPDFLETIKKNLKIEFEHINFDEEADADLSKLEKWLKEKLKANFNEILTDDLVDHSYTGPRMVIASEAHFRAGWEIPFDRKQTVLSPFFTIHGKYRDVETMNMTGKFAFYEDTKLKLIELPYFRNEVSLVLTLPVKRGGLDEMMIGLSKDQYANMHSKKRMKMVKLSLPKLRFHTTYLLKNLLTQVGFKEIFNEEAVLSQMTSESVFRVSEGIHKCAFQVDEDGTFATDGTSAGTDQNTGKNTTAVSTPPPSLCGPDKSSNPPGTTDFNANHPFLLAVRHNPQLQLDFQAEKINRPTDMEHLRKPMATMAMKLFQAAKDTYPEDNIMICPFTVTSIVTMLYYAAEGTIAGKQIENILKFAELMDGRADLRAVLMAFRDATKTLTKNADKVLEDGQTSVAREFHMVLGNRVFVQRDSHLSPEFLDTIQKNLKIEFENINFDDAAEADLTKLERWLKEKIKSKFGEILTDDLVDKNYNGPRMVIASAAHFRAAWEIPFDRTLTTKSPFYTTAGKYRDVEMMHLTGKFPFYEESGVKMIEMPYFRNEVSLILTLPVKHCGLEDMTKSMKTDLFVGMHMQKRMKMIKVSLPKFRFHSTYNIKALLTQVGIKEVFNKEAVLNHMTTDSVFRVSEGIHKCAMQLDEDGTFATDKTTAGTNQNEGKDTTALKTPAASGLSSDRKSSAASSGSDEFNANHPFLMAVRHNRTGVLLFSGRINMP</sequence>
<dbReference type="Proteomes" id="UP000192578">
    <property type="component" value="Unassembled WGS sequence"/>
</dbReference>